<dbReference type="PANTHER" id="PTHR10672">
    <property type="entry name" value="ADDUCIN"/>
    <property type="match status" value="1"/>
</dbReference>
<dbReference type="PANTHER" id="PTHR10672:SF3">
    <property type="entry name" value="PROTEIN HU-LI TAI SHAO"/>
    <property type="match status" value="1"/>
</dbReference>
<proteinExistence type="inferred from homology"/>
<dbReference type="NCBIfam" id="NF005451">
    <property type="entry name" value="PRK07044.1"/>
    <property type="match status" value="1"/>
</dbReference>
<gene>
    <name evidence="3" type="ORF">KQ910_22205</name>
</gene>
<evidence type="ECO:0000313" key="4">
    <source>
        <dbReference type="Proteomes" id="UP000727907"/>
    </source>
</evidence>
<comment type="caution">
    <text evidence="3">The sequence shown here is derived from an EMBL/GenBank/DDBJ whole genome shotgun (WGS) entry which is preliminary data.</text>
</comment>
<dbReference type="InterPro" id="IPR001303">
    <property type="entry name" value="Aldolase_II/adducin_N"/>
</dbReference>
<dbReference type="Pfam" id="PF00596">
    <property type="entry name" value="Aldolase_II"/>
    <property type="match status" value="1"/>
</dbReference>
<organism evidence="3 4">
    <name type="scientific">Reyranella humidisoli</name>
    <dbReference type="NCBI Taxonomy" id="2849149"/>
    <lineage>
        <taxon>Bacteria</taxon>
        <taxon>Pseudomonadati</taxon>
        <taxon>Pseudomonadota</taxon>
        <taxon>Alphaproteobacteria</taxon>
        <taxon>Hyphomicrobiales</taxon>
        <taxon>Reyranellaceae</taxon>
        <taxon>Reyranella</taxon>
    </lineage>
</organism>
<dbReference type="SMART" id="SM01007">
    <property type="entry name" value="Aldolase_II"/>
    <property type="match status" value="1"/>
</dbReference>
<dbReference type="Proteomes" id="UP000727907">
    <property type="component" value="Unassembled WGS sequence"/>
</dbReference>
<sequence length="265" mass="29136">MPIASELPLTGIDVNALPPADGEWVLRRQLAAAYRLVDHFGWTELIYGHLTARVPGEAPHFLINPYGLNYDEVTASNLVKIDLDGKIVEPSPHPVNYAGFVIHSAVHMAHADRHKVVMHTHTRAGMAVCALKDGLLPVSMVSTAFHGKLAYHDYEGPSLDLDERERLLKNLGDNQAMMLRNHGLLTTGRSVPEAFLRLYRLERACQIQLDAAAAGTLNVMGDNLAAKSGADMDRFSEMESAVGIGDLEFAALVRKLDKVDSSWRH</sequence>
<protein>
    <submittedName>
        <fullName evidence="3">Class II aldolase/adducin family protein</fullName>
    </submittedName>
</protein>
<comment type="similarity">
    <text evidence="1">Belongs to the aldolase class II family.</text>
</comment>
<reference evidence="3 4" key="1">
    <citation type="submission" date="2021-06" db="EMBL/GenBank/DDBJ databases">
        <authorList>
            <person name="Lee D.H."/>
        </authorList>
    </citation>
    <scope>NUCLEOTIDE SEQUENCE [LARGE SCALE GENOMIC DNA]</scope>
    <source>
        <strain evidence="3 4">MMS21-HV4-11</strain>
    </source>
</reference>
<evidence type="ECO:0000259" key="2">
    <source>
        <dbReference type="SMART" id="SM01007"/>
    </source>
</evidence>
<keyword evidence="4" id="KW-1185">Reference proteome</keyword>
<name>A0ABS6IPH5_9HYPH</name>
<evidence type="ECO:0000256" key="1">
    <source>
        <dbReference type="ARBA" id="ARBA00037961"/>
    </source>
</evidence>
<feature type="domain" description="Class II aldolase/adducin N-terminal" evidence="2">
    <location>
        <begin position="28"/>
        <end position="209"/>
    </location>
</feature>
<accession>A0ABS6IPH5</accession>
<dbReference type="InterPro" id="IPR051017">
    <property type="entry name" value="Aldolase-II_Adducin_sf"/>
</dbReference>
<evidence type="ECO:0000313" key="3">
    <source>
        <dbReference type="EMBL" id="MBU8876502.1"/>
    </source>
</evidence>
<dbReference type="EMBL" id="JAHOPB010000002">
    <property type="protein sequence ID" value="MBU8876502.1"/>
    <property type="molecule type" value="Genomic_DNA"/>
</dbReference>